<comment type="subcellular location">
    <subcellularLocation>
        <location evidence="1">Membrane</location>
        <topology evidence="1">Single-pass membrane protein</topology>
    </subcellularLocation>
</comment>
<keyword evidence="7" id="KW-0325">Glycoprotein</keyword>
<evidence type="ECO:0000256" key="5">
    <source>
        <dbReference type="ARBA" id="ARBA00022989"/>
    </source>
</evidence>
<dbReference type="PROSITE" id="PS00232">
    <property type="entry name" value="CADHERIN_1"/>
    <property type="match status" value="1"/>
</dbReference>
<evidence type="ECO:0000256" key="4">
    <source>
        <dbReference type="ARBA" id="ARBA00022837"/>
    </source>
</evidence>
<dbReference type="Gene3D" id="2.60.40.60">
    <property type="entry name" value="Cadherins"/>
    <property type="match status" value="2"/>
</dbReference>
<evidence type="ECO:0000256" key="3">
    <source>
        <dbReference type="ARBA" id="ARBA00022737"/>
    </source>
</evidence>
<dbReference type="EMBL" id="CP045907">
    <property type="protein sequence ID" value="QQP35711.1"/>
    <property type="molecule type" value="Genomic_DNA"/>
</dbReference>
<dbReference type="CDD" id="cd11304">
    <property type="entry name" value="Cadherin_repeat"/>
    <property type="match status" value="1"/>
</dbReference>
<dbReference type="GO" id="GO:0005509">
    <property type="term" value="F:calcium ion binding"/>
    <property type="evidence" value="ECO:0007669"/>
    <property type="project" value="UniProtKB-UniRule"/>
</dbReference>
<evidence type="ECO:0000256" key="6">
    <source>
        <dbReference type="ARBA" id="ARBA00023136"/>
    </source>
</evidence>
<protein>
    <recommendedName>
        <fullName evidence="9">Cadherin domain-containing protein</fullName>
    </recommendedName>
</protein>
<dbReference type="PRINTS" id="PR00205">
    <property type="entry name" value="CADHERIN"/>
</dbReference>
<accession>A0A7T8JVJ0</accession>
<dbReference type="PANTHER" id="PTHR24028:SF328">
    <property type="entry name" value="CADHERIN-3"/>
    <property type="match status" value="1"/>
</dbReference>
<keyword evidence="6" id="KW-0472">Membrane</keyword>
<dbReference type="PANTHER" id="PTHR24028">
    <property type="entry name" value="CADHERIN-87A"/>
    <property type="match status" value="1"/>
</dbReference>
<dbReference type="SUPFAM" id="SSF49313">
    <property type="entry name" value="Cadherin-like"/>
    <property type="match status" value="1"/>
</dbReference>
<evidence type="ECO:0000313" key="11">
    <source>
        <dbReference type="Proteomes" id="UP000595437"/>
    </source>
</evidence>
<dbReference type="InterPro" id="IPR002126">
    <property type="entry name" value="Cadherin-like_dom"/>
</dbReference>
<keyword evidence="11" id="KW-1185">Reference proteome</keyword>
<organism evidence="10 11">
    <name type="scientific">Caligus rogercresseyi</name>
    <name type="common">Sea louse</name>
    <dbReference type="NCBI Taxonomy" id="217165"/>
    <lineage>
        <taxon>Eukaryota</taxon>
        <taxon>Metazoa</taxon>
        <taxon>Ecdysozoa</taxon>
        <taxon>Arthropoda</taxon>
        <taxon>Crustacea</taxon>
        <taxon>Multicrustacea</taxon>
        <taxon>Hexanauplia</taxon>
        <taxon>Copepoda</taxon>
        <taxon>Siphonostomatoida</taxon>
        <taxon>Caligidae</taxon>
        <taxon>Caligus</taxon>
    </lineage>
</organism>
<evidence type="ECO:0000256" key="7">
    <source>
        <dbReference type="ARBA" id="ARBA00023180"/>
    </source>
</evidence>
<evidence type="ECO:0000259" key="9">
    <source>
        <dbReference type="PROSITE" id="PS50268"/>
    </source>
</evidence>
<name>A0A7T8JVJ0_CALRO</name>
<dbReference type="OrthoDB" id="6252479at2759"/>
<dbReference type="GO" id="GO:0007156">
    <property type="term" value="P:homophilic cell adhesion via plasma membrane adhesion molecules"/>
    <property type="evidence" value="ECO:0007669"/>
    <property type="project" value="InterPro"/>
</dbReference>
<dbReference type="InterPro" id="IPR050174">
    <property type="entry name" value="Protocadherin/Cadherin-CA"/>
</dbReference>
<reference evidence="11" key="1">
    <citation type="submission" date="2021-01" db="EMBL/GenBank/DDBJ databases">
        <title>Caligus Genome Assembly.</title>
        <authorList>
            <person name="Gallardo-Escarate C."/>
        </authorList>
    </citation>
    <scope>NUCLEOTIDE SEQUENCE [LARGE SCALE GENOMIC DNA]</scope>
</reference>
<dbReference type="GO" id="GO:0005886">
    <property type="term" value="C:plasma membrane"/>
    <property type="evidence" value="ECO:0007669"/>
    <property type="project" value="InterPro"/>
</dbReference>
<feature type="non-terminal residue" evidence="10">
    <location>
        <position position="175"/>
    </location>
</feature>
<dbReference type="InterPro" id="IPR015919">
    <property type="entry name" value="Cadherin-like_sf"/>
</dbReference>
<proteinExistence type="predicted"/>
<dbReference type="InterPro" id="IPR020894">
    <property type="entry name" value="Cadherin_CS"/>
</dbReference>
<evidence type="ECO:0000313" key="10">
    <source>
        <dbReference type="EMBL" id="QQP35711.1"/>
    </source>
</evidence>
<sequence>EKENHNILLEIQSHPEFINAEKQRASVELKVLDVNDNAPKFDQKQYFGIIHTDSEAGTPVMQVKAFDVDSGPMEGFNIIFKQNNLAHHIFEMDPKSGIITSSLRLKDFNGSLELPFHFLVIAQDESMKSPLQSTAYINILDIDANDLVLTLQRESQEFEPLRDDLTSVLETLNWL</sequence>
<dbReference type="AlphaFoldDB" id="A0A7T8JVJ0"/>
<feature type="domain" description="Cadherin" evidence="9">
    <location>
        <begin position="42"/>
        <end position="158"/>
    </location>
</feature>
<gene>
    <name evidence="10" type="ORF">FKW44_024003</name>
</gene>
<keyword evidence="2" id="KW-0812">Transmembrane</keyword>
<dbReference type="PROSITE" id="PS50268">
    <property type="entry name" value="CADHERIN_2"/>
    <property type="match status" value="1"/>
</dbReference>
<evidence type="ECO:0000256" key="1">
    <source>
        <dbReference type="ARBA" id="ARBA00004167"/>
    </source>
</evidence>
<keyword evidence="3" id="KW-0677">Repeat</keyword>
<dbReference type="Proteomes" id="UP000595437">
    <property type="component" value="Chromosome 18"/>
</dbReference>
<keyword evidence="4 8" id="KW-0106">Calcium</keyword>
<evidence type="ECO:0000256" key="8">
    <source>
        <dbReference type="PROSITE-ProRule" id="PRU00043"/>
    </source>
</evidence>
<keyword evidence="5" id="KW-1133">Transmembrane helix</keyword>
<evidence type="ECO:0000256" key="2">
    <source>
        <dbReference type="ARBA" id="ARBA00022692"/>
    </source>
</evidence>